<dbReference type="PROSITE" id="PS51186">
    <property type="entry name" value="GNAT"/>
    <property type="match status" value="1"/>
</dbReference>
<name>A0ABV8ASI0_9BACT</name>
<evidence type="ECO:0000313" key="5">
    <source>
        <dbReference type="Proteomes" id="UP001595805"/>
    </source>
</evidence>
<dbReference type="Proteomes" id="UP001595805">
    <property type="component" value="Unassembled WGS sequence"/>
</dbReference>
<dbReference type="InterPro" id="IPR000182">
    <property type="entry name" value="GNAT_dom"/>
</dbReference>
<dbReference type="Pfam" id="PF13673">
    <property type="entry name" value="Acetyltransf_10"/>
    <property type="match status" value="1"/>
</dbReference>
<keyword evidence="1" id="KW-0808">Transferase</keyword>
<keyword evidence="5" id="KW-1185">Reference proteome</keyword>
<accession>A0ABV8ASI0</accession>
<dbReference type="InterPro" id="IPR051556">
    <property type="entry name" value="N-term/lysine_N-AcTrnsfr"/>
</dbReference>
<dbReference type="EMBL" id="JBHRZS010000007">
    <property type="protein sequence ID" value="MFC3880239.1"/>
    <property type="molecule type" value="Genomic_DNA"/>
</dbReference>
<dbReference type="Gene3D" id="3.40.630.30">
    <property type="match status" value="1"/>
</dbReference>
<keyword evidence="2" id="KW-0012">Acyltransferase</keyword>
<dbReference type="SUPFAM" id="SSF55729">
    <property type="entry name" value="Acyl-CoA N-acyltransferases (Nat)"/>
    <property type="match status" value="1"/>
</dbReference>
<comment type="caution">
    <text evidence="4">The sequence shown here is derived from an EMBL/GenBank/DDBJ whole genome shotgun (WGS) entry which is preliminary data.</text>
</comment>
<proteinExistence type="predicted"/>
<dbReference type="PANTHER" id="PTHR42919">
    <property type="entry name" value="N-ALPHA-ACETYLTRANSFERASE"/>
    <property type="match status" value="1"/>
</dbReference>
<organism evidence="4 5">
    <name type="scientific">Algoriphagus namhaensis</name>
    <dbReference type="NCBI Taxonomy" id="915353"/>
    <lineage>
        <taxon>Bacteria</taxon>
        <taxon>Pseudomonadati</taxon>
        <taxon>Bacteroidota</taxon>
        <taxon>Cytophagia</taxon>
        <taxon>Cytophagales</taxon>
        <taxon>Cyclobacteriaceae</taxon>
        <taxon>Algoriphagus</taxon>
    </lineage>
</organism>
<evidence type="ECO:0000313" key="4">
    <source>
        <dbReference type="EMBL" id="MFC3880239.1"/>
    </source>
</evidence>
<evidence type="ECO:0000256" key="1">
    <source>
        <dbReference type="ARBA" id="ARBA00022679"/>
    </source>
</evidence>
<feature type="domain" description="N-acetyltransferase" evidence="3">
    <location>
        <begin position="3"/>
        <end position="146"/>
    </location>
</feature>
<evidence type="ECO:0000259" key="3">
    <source>
        <dbReference type="PROSITE" id="PS51186"/>
    </source>
</evidence>
<reference evidence="5" key="1">
    <citation type="journal article" date="2019" name="Int. J. Syst. Evol. Microbiol.">
        <title>The Global Catalogue of Microorganisms (GCM) 10K type strain sequencing project: providing services to taxonomists for standard genome sequencing and annotation.</title>
        <authorList>
            <consortium name="The Broad Institute Genomics Platform"/>
            <consortium name="The Broad Institute Genome Sequencing Center for Infectious Disease"/>
            <person name="Wu L."/>
            <person name="Ma J."/>
        </authorList>
    </citation>
    <scope>NUCLEOTIDE SEQUENCE [LARGE SCALE GENOMIC DNA]</scope>
    <source>
        <strain evidence="5">CCUG 60523</strain>
    </source>
</reference>
<dbReference type="PANTHER" id="PTHR42919:SF8">
    <property type="entry name" value="N-ALPHA-ACETYLTRANSFERASE 50"/>
    <property type="match status" value="1"/>
</dbReference>
<sequence>MGIEVNKITSKEDFEAAFAIRREVFVDEQGVDANMEYDQFESSASHFLARLDGVPVGAARWRVTSSGVKLERFAVTKENRGKGIGQKLVKAVLEDIDSDPKMSKMKKYLHAQIKAVSLYTNFGFEKVGNIFEECNILHYQMEMNNS</sequence>
<dbReference type="InterPro" id="IPR016181">
    <property type="entry name" value="Acyl_CoA_acyltransferase"/>
</dbReference>
<dbReference type="RefSeq" id="WP_377905458.1">
    <property type="nucleotide sequence ID" value="NZ_JBHRZS010000007.1"/>
</dbReference>
<dbReference type="CDD" id="cd04301">
    <property type="entry name" value="NAT_SF"/>
    <property type="match status" value="1"/>
</dbReference>
<gene>
    <name evidence="4" type="ORF">ACFOSV_08635</name>
</gene>
<protein>
    <submittedName>
        <fullName evidence="4">GNAT family N-acetyltransferase</fullName>
    </submittedName>
</protein>
<evidence type="ECO:0000256" key="2">
    <source>
        <dbReference type="ARBA" id="ARBA00023315"/>
    </source>
</evidence>